<protein>
    <recommendedName>
        <fullName evidence="4">Sodium:proton antiporter</fullName>
    </recommendedName>
</protein>
<dbReference type="GeneID" id="27140182"/>
<evidence type="ECO:0000313" key="2">
    <source>
        <dbReference type="EMBL" id="AMQ18848.1"/>
    </source>
</evidence>
<name>A0A142CVP6_9EURY</name>
<dbReference type="KEGG" id="tpep:A0127_06500"/>
<keyword evidence="1" id="KW-0472">Membrane</keyword>
<organism evidence="2 3">
    <name type="scientific">Thermococcus peptonophilus</name>
    <dbReference type="NCBI Taxonomy" id="53952"/>
    <lineage>
        <taxon>Archaea</taxon>
        <taxon>Methanobacteriati</taxon>
        <taxon>Methanobacteriota</taxon>
        <taxon>Thermococci</taxon>
        <taxon>Thermococcales</taxon>
        <taxon>Thermococcaceae</taxon>
        <taxon>Thermococcus</taxon>
    </lineage>
</organism>
<reference evidence="3" key="1">
    <citation type="submission" date="2016-03" db="EMBL/GenBank/DDBJ databases">
        <authorList>
            <person name="Oger P.M."/>
        </authorList>
    </citation>
    <scope>NUCLEOTIDE SEQUENCE [LARGE SCALE GENOMIC DNA]</scope>
    <source>
        <strain evidence="3">OG-1</strain>
    </source>
</reference>
<dbReference type="AlphaFoldDB" id="A0A142CVP6"/>
<dbReference type="Pfam" id="PF26161">
    <property type="entry name" value="DUF8044"/>
    <property type="match status" value="1"/>
</dbReference>
<evidence type="ECO:0000313" key="3">
    <source>
        <dbReference type="Proteomes" id="UP000073604"/>
    </source>
</evidence>
<dbReference type="OrthoDB" id="86141at2157"/>
<dbReference type="RefSeq" id="WP_054840624.1">
    <property type="nucleotide sequence ID" value="NZ_CP014750.1"/>
</dbReference>
<dbReference type="InterPro" id="IPR058357">
    <property type="entry name" value="DUF8044"/>
</dbReference>
<evidence type="ECO:0008006" key="4">
    <source>
        <dbReference type="Google" id="ProtNLM"/>
    </source>
</evidence>
<feature type="transmembrane region" description="Helical" evidence="1">
    <location>
        <begin position="57"/>
        <end position="75"/>
    </location>
</feature>
<sequence>MAMRENLITFFAVWIVVSAIFSPSVEIFLTVALIGILITLELGEFYLSRDVKDSLKLSAYFLLVIFAGIVARKVYEVLKT</sequence>
<gene>
    <name evidence="2" type="ORF">A0127_06500</name>
</gene>
<keyword evidence="3" id="KW-1185">Reference proteome</keyword>
<feature type="transmembrane region" description="Helical" evidence="1">
    <location>
        <begin position="7"/>
        <end position="37"/>
    </location>
</feature>
<proteinExistence type="predicted"/>
<keyword evidence="1" id="KW-0812">Transmembrane</keyword>
<dbReference type="EMBL" id="CP014750">
    <property type="protein sequence ID" value="AMQ18848.1"/>
    <property type="molecule type" value="Genomic_DNA"/>
</dbReference>
<accession>A0A142CVP6</accession>
<keyword evidence="1" id="KW-1133">Transmembrane helix</keyword>
<dbReference type="STRING" id="53952.A0127_06500"/>
<dbReference type="Proteomes" id="UP000073604">
    <property type="component" value="Chromosome"/>
</dbReference>
<evidence type="ECO:0000256" key="1">
    <source>
        <dbReference type="SAM" id="Phobius"/>
    </source>
</evidence>